<keyword evidence="8" id="KW-1133">Transmembrane helix</keyword>
<evidence type="ECO:0000256" key="2">
    <source>
        <dbReference type="ARBA" id="ARBA00009840"/>
    </source>
</evidence>
<evidence type="ECO:0000313" key="10">
    <source>
        <dbReference type="Proteomes" id="UP000053070"/>
    </source>
</evidence>
<name>A0A0G9MRB7_9SPHN</name>
<keyword evidence="8" id="KW-0472">Membrane</keyword>
<evidence type="ECO:0000256" key="1">
    <source>
        <dbReference type="ARBA" id="ARBA00003416"/>
    </source>
</evidence>
<dbReference type="AlphaFoldDB" id="A0A0G9MRB7"/>
<feature type="compositionally biased region" description="Acidic residues" evidence="7">
    <location>
        <begin position="492"/>
        <end position="501"/>
    </location>
</feature>
<organism evidence="9 10">
    <name type="scientific">Aurantiacibacter gangjinensis</name>
    <dbReference type="NCBI Taxonomy" id="502682"/>
    <lineage>
        <taxon>Bacteria</taxon>
        <taxon>Pseudomonadati</taxon>
        <taxon>Pseudomonadota</taxon>
        <taxon>Alphaproteobacteria</taxon>
        <taxon>Sphingomonadales</taxon>
        <taxon>Erythrobacteraceae</taxon>
        <taxon>Aurantiacibacter</taxon>
    </lineage>
</organism>
<protein>
    <recommendedName>
        <fullName evidence="3">DNA recombination protein RmuC homolog</fullName>
    </recommendedName>
</protein>
<evidence type="ECO:0000256" key="8">
    <source>
        <dbReference type="SAM" id="Phobius"/>
    </source>
</evidence>
<keyword evidence="5" id="KW-0233">DNA recombination</keyword>
<dbReference type="PANTHER" id="PTHR30563:SF0">
    <property type="entry name" value="DNA RECOMBINATION PROTEIN RMUC"/>
    <property type="match status" value="1"/>
</dbReference>
<sequence>MEADSSILILFVGLAAALIGGLLGWFVGSRPIGDLRARYNARDAEAKEIDAKYLRTFADLEAAREKAGRVDALEEELRNVRGSYERALETLRSEKSALASELESLKSGTAERERAFEDRYAEREKHFERELSRLVEAEEKLQAKFNEIGEKMLAGAQAKFLEGAGAHLANLNKDALAELEKKAGPISRTLEDYRKRVEELEKGRSEAWHQLQGVIGEVKAGQREVIDGANRITTTLQGATKARGDWGELQLENLLESCGLTDRTDFRREVNVKDADGKDLRPDAIINIPGGRKLVVDVKNVFNTYKEANEAESEEQRGVLLAKHARELRGHVRALAEKRYQDHVEGSADFVVLFVPGEHVLYAALTQSEDLLDFALRQNVVLSSPLNFMSIAMTVATVWRQAGVQADAQEIAKLGKELYDRLGIVARHMSNLRRDLSKANNSFDSLVGSFDTNLRKTGERFEQLSIDTSAKDLHEAPPLNMQPRRLSNFGEGQEEQDSGPA</sequence>
<dbReference type="GO" id="GO:0006310">
    <property type="term" value="P:DNA recombination"/>
    <property type="evidence" value="ECO:0007669"/>
    <property type="project" value="UniProtKB-KW"/>
</dbReference>
<evidence type="ECO:0000313" key="9">
    <source>
        <dbReference type="EMBL" id="KLE33267.1"/>
    </source>
</evidence>
<dbReference type="Proteomes" id="UP000053070">
    <property type="component" value="Unassembled WGS sequence"/>
</dbReference>
<reference evidence="9 10" key="1">
    <citation type="submission" date="2015-04" db="EMBL/GenBank/DDBJ databases">
        <title>The draft genome sequence of Erythrobacr gangjinensis K7-2.</title>
        <authorList>
            <person name="Zhuang L."/>
            <person name="Liu Y."/>
            <person name="Shao Z."/>
        </authorList>
    </citation>
    <scope>NUCLEOTIDE SEQUENCE [LARGE SCALE GENOMIC DNA]</scope>
    <source>
        <strain evidence="9 10">K7-2</strain>
    </source>
</reference>
<evidence type="ECO:0000256" key="3">
    <source>
        <dbReference type="ARBA" id="ARBA00021840"/>
    </source>
</evidence>
<gene>
    <name evidence="9" type="ORF">AAW01_04755</name>
</gene>
<dbReference type="KEGG" id="egn:BMF35_a2376"/>
<comment type="caution">
    <text evidence="9">The sequence shown here is derived from an EMBL/GenBank/DDBJ whole genome shotgun (WGS) entry which is preliminary data.</text>
</comment>
<keyword evidence="10" id="KW-1185">Reference proteome</keyword>
<feature type="transmembrane region" description="Helical" evidence="8">
    <location>
        <begin position="6"/>
        <end position="28"/>
    </location>
</feature>
<accession>A0A0G9MRB7</accession>
<dbReference type="PATRIC" id="fig|502682.8.peg.972"/>
<keyword evidence="8" id="KW-0812">Transmembrane</keyword>
<comment type="function">
    <text evidence="1">Involved in DNA recombination.</text>
</comment>
<evidence type="ECO:0000256" key="7">
    <source>
        <dbReference type="SAM" id="MobiDB-lite"/>
    </source>
</evidence>
<dbReference type="InterPro" id="IPR003798">
    <property type="entry name" value="DNA_recombination_RmuC"/>
</dbReference>
<dbReference type="EMBL" id="LBHC01000001">
    <property type="protein sequence ID" value="KLE33267.1"/>
    <property type="molecule type" value="Genomic_DNA"/>
</dbReference>
<comment type="similarity">
    <text evidence="2">Belongs to the RmuC family.</text>
</comment>
<dbReference type="OrthoDB" id="370725at2"/>
<keyword evidence="4 6" id="KW-0175">Coiled coil</keyword>
<evidence type="ECO:0000256" key="5">
    <source>
        <dbReference type="ARBA" id="ARBA00023172"/>
    </source>
</evidence>
<evidence type="ECO:0000256" key="4">
    <source>
        <dbReference type="ARBA" id="ARBA00023054"/>
    </source>
</evidence>
<feature type="region of interest" description="Disordered" evidence="7">
    <location>
        <begin position="468"/>
        <end position="501"/>
    </location>
</feature>
<dbReference type="PANTHER" id="PTHR30563">
    <property type="entry name" value="DNA RECOMBINATION PROTEIN RMUC"/>
    <property type="match status" value="1"/>
</dbReference>
<evidence type="ECO:0000256" key="6">
    <source>
        <dbReference type="SAM" id="Coils"/>
    </source>
</evidence>
<dbReference type="Pfam" id="PF02646">
    <property type="entry name" value="RmuC"/>
    <property type="match status" value="1"/>
</dbReference>
<feature type="coiled-coil region" evidence="6">
    <location>
        <begin position="70"/>
        <end position="144"/>
    </location>
</feature>
<proteinExistence type="inferred from homology"/>